<dbReference type="InterPro" id="IPR016548">
    <property type="entry name" value="UCP009180"/>
</dbReference>
<dbReference type="PANTHER" id="PTHR46491:SF3">
    <property type="entry name" value="CDGSH IRON-SULFUR DOMAIN-CONTAINING PROTEIN 3, MITOCHONDRIAL"/>
    <property type="match status" value="1"/>
</dbReference>
<dbReference type="EMBL" id="MHMT01000029">
    <property type="protein sequence ID" value="OGZ31961.1"/>
    <property type="molecule type" value="Genomic_DNA"/>
</dbReference>
<dbReference type="InterPro" id="IPR052950">
    <property type="entry name" value="CISD"/>
</dbReference>
<dbReference type="SMART" id="SM00704">
    <property type="entry name" value="ZnF_CDGSH"/>
    <property type="match status" value="2"/>
</dbReference>
<evidence type="ECO:0000256" key="4">
    <source>
        <dbReference type="ARBA" id="ARBA00023014"/>
    </source>
</evidence>
<proteinExistence type="predicted"/>
<feature type="domain" description="Iron-binding zinc finger CDGSH type" evidence="5">
    <location>
        <begin position="196"/>
        <end position="227"/>
    </location>
</feature>
<gene>
    <name evidence="6" type="ORF">A2V69_03575</name>
</gene>
<dbReference type="InterPro" id="IPR010693">
    <property type="entry name" value="Divergent_4Fe-4S_mono-cluster"/>
</dbReference>
<protein>
    <submittedName>
        <fullName evidence="6">Iron-binding protein</fullName>
    </submittedName>
</protein>
<dbReference type="AlphaFoldDB" id="A0A1G2F332"/>
<evidence type="ECO:0000313" key="7">
    <source>
        <dbReference type="Proteomes" id="UP000177810"/>
    </source>
</evidence>
<evidence type="ECO:0000313" key="6">
    <source>
        <dbReference type="EMBL" id="OGZ31961.1"/>
    </source>
</evidence>
<keyword evidence="1" id="KW-0001">2Fe-2S</keyword>
<dbReference type="PANTHER" id="PTHR46491">
    <property type="entry name" value="CDGSH IRON SULFUR DOMAIN PROTEIN HOMOLOG"/>
    <property type="match status" value="1"/>
</dbReference>
<accession>A0A1G2F332</accession>
<evidence type="ECO:0000256" key="2">
    <source>
        <dbReference type="ARBA" id="ARBA00022723"/>
    </source>
</evidence>
<dbReference type="InterPro" id="IPR018967">
    <property type="entry name" value="FeS-contain_CDGSH-typ"/>
</dbReference>
<sequence>MVYGFHMNKNNQKKIKITKNGPYLVSGNLPLAKEIIMPDENGDPIEWAKGDKYPNQEEYALCRCGQSKNKPYCDGTHAKIGFDGTETATRKNYLDQAEKITGPDLNLTDVENLCSLARFCDRLDGTWEFTKKSDNPESKKLAIQQACNCPSGRLVAWDKKTEKPIEPDFKPSLSLVEDYQLKVSGPIWVKGNVCVESSDGTKYEARNRVTLCRCGKSGNKPFCDGTHLGK</sequence>
<evidence type="ECO:0000256" key="3">
    <source>
        <dbReference type="ARBA" id="ARBA00023004"/>
    </source>
</evidence>
<dbReference type="GO" id="GO:0005737">
    <property type="term" value="C:cytoplasm"/>
    <property type="evidence" value="ECO:0007669"/>
    <property type="project" value="UniProtKB-ARBA"/>
</dbReference>
<dbReference type="Pfam" id="PF06902">
    <property type="entry name" value="Fer4_19"/>
    <property type="match status" value="1"/>
</dbReference>
<keyword evidence="3" id="KW-0408">Iron</keyword>
<evidence type="ECO:0000256" key="1">
    <source>
        <dbReference type="ARBA" id="ARBA00022714"/>
    </source>
</evidence>
<dbReference type="GO" id="GO:0046872">
    <property type="term" value="F:metal ion binding"/>
    <property type="evidence" value="ECO:0007669"/>
    <property type="project" value="UniProtKB-KW"/>
</dbReference>
<reference evidence="6 7" key="1">
    <citation type="journal article" date="2016" name="Nat. Commun.">
        <title>Thousands of microbial genomes shed light on interconnected biogeochemical processes in an aquifer system.</title>
        <authorList>
            <person name="Anantharaman K."/>
            <person name="Brown C.T."/>
            <person name="Hug L.A."/>
            <person name="Sharon I."/>
            <person name="Castelle C.J."/>
            <person name="Probst A.J."/>
            <person name="Thomas B.C."/>
            <person name="Singh A."/>
            <person name="Wilkins M.J."/>
            <person name="Karaoz U."/>
            <person name="Brodie E.L."/>
            <person name="Williams K.H."/>
            <person name="Hubbard S.S."/>
            <person name="Banfield J.F."/>
        </authorList>
    </citation>
    <scope>NUCLEOTIDE SEQUENCE [LARGE SCALE GENOMIC DNA]</scope>
</reference>
<dbReference type="Proteomes" id="UP000177810">
    <property type="component" value="Unassembled WGS sequence"/>
</dbReference>
<keyword evidence="4" id="KW-0411">Iron-sulfur</keyword>
<feature type="domain" description="Iron-binding zinc finger CDGSH type" evidence="5">
    <location>
        <begin position="46"/>
        <end position="83"/>
    </location>
</feature>
<dbReference type="GO" id="GO:0051537">
    <property type="term" value="F:2 iron, 2 sulfur cluster binding"/>
    <property type="evidence" value="ECO:0007669"/>
    <property type="project" value="UniProtKB-KW"/>
</dbReference>
<dbReference type="PIRSF" id="PIRSF009180">
    <property type="entry name" value="UCP009180"/>
    <property type="match status" value="1"/>
</dbReference>
<name>A0A1G2F332_9BACT</name>
<dbReference type="InterPro" id="IPR042216">
    <property type="entry name" value="MitoNEET_CISD"/>
</dbReference>
<comment type="caution">
    <text evidence="6">The sequence shown here is derived from an EMBL/GenBank/DDBJ whole genome shotgun (WGS) entry which is preliminary data.</text>
</comment>
<dbReference type="Gene3D" id="3.40.5.90">
    <property type="entry name" value="CDGSH iron-sulfur domain, mitoNEET-type"/>
    <property type="match status" value="2"/>
</dbReference>
<dbReference type="Pfam" id="PF09360">
    <property type="entry name" value="zf-CDGSH"/>
    <property type="match status" value="2"/>
</dbReference>
<evidence type="ECO:0000259" key="5">
    <source>
        <dbReference type="SMART" id="SM00704"/>
    </source>
</evidence>
<organism evidence="6 7">
    <name type="scientific">Candidatus Portnoybacteria bacterium RBG_13_40_8</name>
    <dbReference type="NCBI Taxonomy" id="1801990"/>
    <lineage>
        <taxon>Bacteria</taxon>
        <taxon>Candidatus Portnoyibacteriota</taxon>
    </lineage>
</organism>
<keyword evidence="2" id="KW-0479">Metal-binding</keyword>